<dbReference type="PANTHER" id="PTHR43766">
    <property type="entry name" value="TRYPTOPHAN--TRNA LIGASE, MITOCHONDRIAL"/>
    <property type="match status" value="1"/>
</dbReference>
<dbReference type="InterPro" id="IPR050203">
    <property type="entry name" value="Trp-tRNA_synthetase"/>
</dbReference>
<keyword evidence="4 10" id="KW-0547">Nucleotide-binding</keyword>
<dbReference type="InterPro" id="IPR001412">
    <property type="entry name" value="aa-tRNA-synth_I_CS"/>
</dbReference>
<dbReference type="EMBL" id="CP009654">
    <property type="protein sequence ID" value="APC96221.1"/>
    <property type="molecule type" value="Genomic_DNA"/>
</dbReference>
<dbReference type="CDD" id="cd00806">
    <property type="entry name" value="TrpRS_core"/>
    <property type="match status" value="1"/>
</dbReference>
<dbReference type="AlphaFoldDB" id="A0A1J0KR47"/>
<keyword evidence="6 10" id="KW-0648">Protein biosynthesis</keyword>
<evidence type="ECO:0000256" key="9">
    <source>
        <dbReference type="NCBIfam" id="TIGR00233"/>
    </source>
</evidence>
<dbReference type="PANTHER" id="PTHR43766:SF1">
    <property type="entry name" value="TRYPTOPHAN--TRNA LIGASE, MITOCHONDRIAL"/>
    <property type="match status" value="1"/>
</dbReference>
<dbReference type="KEGG" id="frc:KX01_772"/>
<dbReference type="SUPFAM" id="SSF52374">
    <property type="entry name" value="Nucleotidylyl transferase"/>
    <property type="match status" value="1"/>
</dbReference>
<dbReference type="OrthoDB" id="9801042at2"/>
<dbReference type="PRINTS" id="PR01039">
    <property type="entry name" value="TRNASYNTHTRP"/>
</dbReference>
<keyword evidence="7 10" id="KW-0030">Aminoacyl-tRNA synthetase</keyword>
<dbReference type="InterPro" id="IPR002306">
    <property type="entry name" value="Trp-tRNA-ligase"/>
</dbReference>
<sequence>MSKKIVLTGITPSGTPHLGNYVGAIKPAIEMSKSEDFDCLYFIADYHSLIKLWDKKLRQQYTHEIASTWLALGLDPNKTTFYKQSDIPEIMELNWILSTVASKGLLNRAHAYKALVDQNLAEQTTMGLFNYPILMAADILMFDADLVPVGKDQLQHIEIARDICNRFNHIYKTSTLKTPTGLTDEEGQTILGLDGRKMSKSYDNTIPIFSAEKKLRKQVMKIITNSQLPEEKKDPSKCTVFAIYKSIANQSEIASLEQKYLEGGMGWGDAKQILFEKINEYLKDARDKYDFYFNNPKEVDDILKQGAEKARIIAKANLLKVKEVVGI</sequence>
<dbReference type="Gene3D" id="1.10.240.10">
    <property type="entry name" value="Tyrosyl-Transfer RNA Synthetase"/>
    <property type="match status" value="1"/>
</dbReference>
<name>A0A1J0KR47_9GAMM</name>
<evidence type="ECO:0000256" key="5">
    <source>
        <dbReference type="ARBA" id="ARBA00022840"/>
    </source>
</evidence>
<evidence type="ECO:0000313" key="11">
    <source>
        <dbReference type="EMBL" id="APC96221.1"/>
    </source>
</evidence>
<dbReference type="FunFam" id="1.10.240.10:FF:000005">
    <property type="entry name" value="Tryptophan--tRNA ligase"/>
    <property type="match status" value="1"/>
</dbReference>
<evidence type="ECO:0000313" key="12">
    <source>
        <dbReference type="Proteomes" id="UP000182521"/>
    </source>
</evidence>
<evidence type="ECO:0000256" key="4">
    <source>
        <dbReference type="ARBA" id="ARBA00022741"/>
    </source>
</evidence>
<dbReference type="Gene3D" id="3.40.50.620">
    <property type="entry name" value="HUPs"/>
    <property type="match status" value="1"/>
</dbReference>
<reference evidence="12" key="1">
    <citation type="submission" date="2014-10" db="EMBL/GenBank/DDBJ databases">
        <authorList>
            <person name="Kuske C.R."/>
            <person name="Challacombe J.F."/>
            <person name="Daligault H.E."/>
            <person name="Davenport K.W."/>
            <person name="Johnson S.L."/>
            <person name="Siddaramappa S."/>
            <person name="Petersen J.M."/>
        </authorList>
    </citation>
    <scope>NUCLEOTIDE SEQUENCE [LARGE SCALE GENOMIC DNA]</scope>
    <source>
        <strain evidence="12">CA97-1460</strain>
    </source>
</reference>
<organism evidence="11 12">
    <name type="scientific">Francisella frigiditurris</name>
    <dbReference type="NCBI Taxonomy" id="1542390"/>
    <lineage>
        <taxon>Bacteria</taxon>
        <taxon>Pseudomonadati</taxon>
        <taxon>Pseudomonadota</taxon>
        <taxon>Gammaproteobacteria</taxon>
        <taxon>Thiotrichales</taxon>
        <taxon>Francisellaceae</taxon>
        <taxon>Francisella</taxon>
    </lineage>
</organism>
<dbReference type="Proteomes" id="UP000182521">
    <property type="component" value="Chromosome"/>
</dbReference>
<keyword evidence="5 10" id="KW-0067">ATP-binding</keyword>
<evidence type="ECO:0000256" key="3">
    <source>
        <dbReference type="ARBA" id="ARBA00022598"/>
    </source>
</evidence>
<dbReference type="PROSITE" id="PS00178">
    <property type="entry name" value="AA_TRNA_LIGASE_I"/>
    <property type="match status" value="1"/>
</dbReference>
<keyword evidence="3 10" id="KW-0436">Ligase</keyword>
<evidence type="ECO:0000256" key="7">
    <source>
        <dbReference type="ARBA" id="ARBA00023146"/>
    </source>
</evidence>
<dbReference type="GO" id="GO:0004830">
    <property type="term" value="F:tryptophan-tRNA ligase activity"/>
    <property type="evidence" value="ECO:0007669"/>
    <property type="project" value="UniProtKB-UniRule"/>
</dbReference>
<dbReference type="NCBIfam" id="TIGR00233">
    <property type="entry name" value="trpS"/>
    <property type="match status" value="1"/>
</dbReference>
<proteinExistence type="inferred from homology"/>
<dbReference type="GO" id="GO:0005524">
    <property type="term" value="F:ATP binding"/>
    <property type="evidence" value="ECO:0007669"/>
    <property type="project" value="UniProtKB-KW"/>
</dbReference>
<accession>A0A1J0KR47</accession>
<protein>
    <recommendedName>
        <fullName evidence="2 9">Tryptophan--tRNA ligase</fullName>
        <ecNumber evidence="2 9">6.1.1.2</ecNumber>
    </recommendedName>
</protein>
<comment type="similarity">
    <text evidence="1 10">Belongs to the class-I aminoacyl-tRNA synthetase family.</text>
</comment>
<evidence type="ECO:0000256" key="6">
    <source>
        <dbReference type="ARBA" id="ARBA00022917"/>
    </source>
</evidence>
<dbReference type="RefSeq" id="WP_071663729.1">
    <property type="nucleotide sequence ID" value="NZ_CP009654.1"/>
</dbReference>
<dbReference type="EC" id="6.1.1.2" evidence="2 9"/>
<dbReference type="Pfam" id="PF00579">
    <property type="entry name" value="tRNA-synt_1b"/>
    <property type="match status" value="1"/>
</dbReference>
<evidence type="ECO:0000256" key="8">
    <source>
        <dbReference type="ARBA" id="ARBA00049929"/>
    </source>
</evidence>
<dbReference type="GO" id="GO:0005829">
    <property type="term" value="C:cytosol"/>
    <property type="evidence" value="ECO:0007669"/>
    <property type="project" value="TreeGrafter"/>
</dbReference>
<comment type="catalytic activity">
    <reaction evidence="8">
        <text>tRNA(Trp) + L-tryptophan + ATP = L-tryptophyl-tRNA(Trp) + AMP + diphosphate + H(+)</text>
        <dbReference type="Rhea" id="RHEA:24080"/>
        <dbReference type="Rhea" id="RHEA-COMP:9671"/>
        <dbReference type="Rhea" id="RHEA-COMP:9705"/>
        <dbReference type="ChEBI" id="CHEBI:15378"/>
        <dbReference type="ChEBI" id="CHEBI:30616"/>
        <dbReference type="ChEBI" id="CHEBI:33019"/>
        <dbReference type="ChEBI" id="CHEBI:57912"/>
        <dbReference type="ChEBI" id="CHEBI:78442"/>
        <dbReference type="ChEBI" id="CHEBI:78535"/>
        <dbReference type="ChEBI" id="CHEBI:456215"/>
        <dbReference type="EC" id="6.1.1.2"/>
    </reaction>
</comment>
<dbReference type="InterPro" id="IPR002305">
    <property type="entry name" value="aa-tRNA-synth_Ic"/>
</dbReference>
<evidence type="ECO:0000256" key="1">
    <source>
        <dbReference type="ARBA" id="ARBA00005594"/>
    </source>
</evidence>
<gene>
    <name evidence="11" type="primary">trpS</name>
    <name evidence="11" type="ORF">KX01_772</name>
</gene>
<evidence type="ECO:0000256" key="10">
    <source>
        <dbReference type="RuleBase" id="RU363036"/>
    </source>
</evidence>
<dbReference type="STRING" id="1542390.KX01_772"/>
<evidence type="ECO:0000256" key="2">
    <source>
        <dbReference type="ARBA" id="ARBA00013161"/>
    </source>
</evidence>
<dbReference type="GO" id="GO:0006436">
    <property type="term" value="P:tryptophanyl-tRNA aminoacylation"/>
    <property type="evidence" value="ECO:0007669"/>
    <property type="project" value="UniProtKB-UniRule"/>
</dbReference>
<keyword evidence="12" id="KW-1185">Reference proteome</keyword>
<dbReference type="InterPro" id="IPR014729">
    <property type="entry name" value="Rossmann-like_a/b/a_fold"/>
</dbReference>